<evidence type="ECO:0000256" key="8">
    <source>
        <dbReference type="SAM" id="Phobius"/>
    </source>
</evidence>
<dbReference type="GO" id="GO:0005789">
    <property type="term" value="C:endoplasmic reticulum membrane"/>
    <property type="evidence" value="ECO:0007669"/>
    <property type="project" value="UniProtKB-SubCell"/>
</dbReference>
<feature type="transmembrane region" description="Helical" evidence="8">
    <location>
        <begin position="74"/>
        <end position="97"/>
    </location>
</feature>
<keyword evidence="7 8" id="KW-0472">Membrane</keyword>
<keyword evidence="5" id="KW-0256">Endoplasmic reticulum</keyword>
<evidence type="ECO:0000313" key="10">
    <source>
        <dbReference type="Proteomes" id="UP000688947"/>
    </source>
</evidence>
<evidence type="ECO:0000256" key="7">
    <source>
        <dbReference type="ARBA" id="ARBA00023136"/>
    </source>
</evidence>
<dbReference type="AlphaFoldDB" id="A0A8T1URX3"/>
<proteinExistence type="predicted"/>
<feature type="transmembrane region" description="Helical" evidence="8">
    <location>
        <begin position="137"/>
        <end position="160"/>
    </location>
</feature>
<evidence type="ECO:0000256" key="5">
    <source>
        <dbReference type="ARBA" id="ARBA00022824"/>
    </source>
</evidence>
<feature type="transmembrane region" description="Helical" evidence="8">
    <location>
        <begin position="222"/>
        <end position="242"/>
    </location>
</feature>
<evidence type="ECO:0000256" key="1">
    <source>
        <dbReference type="ARBA" id="ARBA00004477"/>
    </source>
</evidence>
<evidence type="ECO:0000256" key="2">
    <source>
        <dbReference type="ARBA" id="ARBA00004687"/>
    </source>
</evidence>
<accession>A0A8T1URX3</accession>
<feature type="transmembrane region" description="Helical" evidence="8">
    <location>
        <begin position="109"/>
        <end position="131"/>
    </location>
</feature>
<organism evidence="9 10">
    <name type="scientific">Phytophthora cactorum</name>
    <dbReference type="NCBI Taxonomy" id="29920"/>
    <lineage>
        <taxon>Eukaryota</taxon>
        <taxon>Sar</taxon>
        <taxon>Stramenopiles</taxon>
        <taxon>Oomycota</taxon>
        <taxon>Peronosporomycetes</taxon>
        <taxon>Peronosporales</taxon>
        <taxon>Peronosporaceae</taxon>
        <taxon>Phytophthora</taxon>
    </lineage>
</organism>
<evidence type="ECO:0008006" key="11">
    <source>
        <dbReference type="Google" id="ProtNLM"/>
    </source>
</evidence>
<dbReference type="EMBL" id="JAENGZ010000118">
    <property type="protein sequence ID" value="KAG6968493.1"/>
    <property type="molecule type" value="Genomic_DNA"/>
</dbReference>
<reference evidence="9" key="1">
    <citation type="submission" date="2021-01" db="EMBL/GenBank/DDBJ databases">
        <title>Phytophthora aleatoria, a newly-described species from Pinus radiata is distinct from Phytophthora cactorum isolates based on comparative genomics.</title>
        <authorList>
            <person name="Mcdougal R."/>
            <person name="Panda P."/>
            <person name="Williams N."/>
            <person name="Studholme D.J."/>
        </authorList>
    </citation>
    <scope>NUCLEOTIDE SEQUENCE</scope>
    <source>
        <strain evidence="9">NZFS 3830</strain>
    </source>
</reference>
<keyword evidence="4 8" id="KW-0812">Transmembrane</keyword>
<evidence type="ECO:0000313" key="9">
    <source>
        <dbReference type="EMBL" id="KAG6968493.1"/>
    </source>
</evidence>
<evidence type="ECO:0000256" key="6">
    <source>
        <dbReference type="ARBA" id="ARBA00022989"/>
    </source>
</evidence>
<keyword evidence="3" id="KW-0337">GPI-anchor biosynthesis</keyword>
<comment type="caution">
    <text evidence="9">The sequence shown here is derived from an EMBL/GenBank/DDBJ whole genome shotgun (WGS) entry which is preliminary data.</text>
</comment>
<dbReference type="InterPro" id="IPR009580">
    <property type="entry name" value="GPI_biosynthesis_protein_Pig-F"/>
</dbReference>
<name>A0A8T1URX3_9STRA</name>
<dbReference type="VEuPathDB" id="FungiDB:PC110_g2295"/>
<protein>
    <recommendedName>
        <fullName evidence="11">GPI biosynthesis protein Pig-F</fullName>
    </recommendedName>
</protein>
<dbReference type="Pfam" id="PF06699">
    <property type="entry name" value="PIG-F"/>
    <property type="match status" value="1"/>
</dbReference>
<evidence type="ECO:0000256" key="4">
    <source>
        <dbReference type="ARBA" id="ARBA00022692"/>
    </source>
</evidence>
<feature type="transmembrane region" description="Helical" evidence="8">
    <location>
        <begin position="181"/>
        <end position="202"/>
    </location>
</feature>
<comment type="subcellular location">
    <subcellularLocation>
        <location evidence="1">Endoplasmic reticulum membrane</location>
        <topology evidence="1">Multi-pass membrane protein</topology>
    </subcellularLocation>
</comment>
<evidence type="ECO:0000256" key="3">
    <source>
        <dbReference type="ARBA" id="ARBA00022502"/>
    </source>
</evidence>
<sequence length="250" mass="26768">MKFIAGGFSSIGSGLKPAGHRFSLVNAIVWDVSGNATSSSPCLVMIPKSLQLVLPGAFARYLPVLLFGQHLEDAVLSGLVPVVAAIVGLLLALNLMILRSPDHPLFKQILGGILGLVMGSIVFHVTVVLFGAPVVDLWMQTLLLAVLLSSCVTMPFALHLECAPRKWLDLLLELNVSNSQDLYLVSSSIGAMLGAYVGALPIPLDWDRPWQQWPLTCVYGTLMGHAAGIFVSIVISATSKYFTAKSTKKD</sequence>
<keyword evidence="6 8" id="KW-1133">Transmembrane helix</keyword>
<dbReference type="OrthoDB" id="17366at2759"/>
<comment type="pathway">
    <text evidence="2">Glycolipid biosynthesis; glycosylphosphatidylinositol-anchor biosynthesis.</text>
</comment>
<dbReference type="GO" id="GO:0006506">
    <property type="term" value="P:GPI anchor biosynthetic process"/>
    <property type="evidence" value="ECO:0007669"/>
    <property type="project" value="UniProtKB-KW"/>
</dbReference>
<dbReference type="Proteomes" id="UP000688947">
    <property type="component" value="Unassembled WGS sequence"/>
</dbReference>
<gene>
    <name evidence="9" type="ORF">JG687_00003718</name>
</gene>